<dbReference type="Gene3D" id="1.10.12.10">
    <property type="entry name" value="Lyase 2-enoyl-coa Hydratase, Chain A, domain 2"/>
    <property type="match status" value="1"/>
</dbReference>
<dbReference type="PANTHER" id="PTHR11941:SF130">
    <property type="entry name" value="ENOYL-COA HYDRATASE ECHA12-RELATED"/>
    <property type="match status" value="1"/>
</dbReference>
<dbReference type="RefSeq" id="WP_066580718.1">
    <property type="nucleotide sequence ID" value="NZ_CP018820.1"/>
</dbReference>
<keyword evidence="2" id="KW-0456">Lyase</keyword>
<dbReference type="AlphaFoldDB" id="A0A1L6J5E8"/>
<dbReference type="Proteomes" id="UP000185161">
    <property type="component" value="Chromosome"/>
</dbReference>
<gene>
    <name evidence="4" type="ORF">BRX40_00395</name>
    <name evidence="5" type="ORF">CA257_16775</name>
</gene>
<proteinExistence type="inferred from homology"/>
<dbReference type="InterPro" id="IPR001753">
    <property type="entry name" value="Enoyl-CoA_hydra/iso"/>
</dbReference>
<dbReference type="STRING" id="93064.BRX40_00395"/>
<dbReference type="GeneID" id="44131014"/>
<reference evidence="5 7" key="3">
    <citation type="submission" date="2018-07" db="EMBL/GenBank/DDBJ databases">
        <title>Genomic and Epidemiologic Investigation of an Indolent Hospital Outbreak.</title>
        <authorList>
            <person name="Johnson R.C."/>
            <person name="Deming C."/>
            <person name="Conlan S."/>
            <person name="Zellmer C.J."/>
            <person name="Michelin A.V."/>
            <person name="Lee-Lin S."/>
            <person name="Thomas P.J."/>
            <person name="Park M."/>
            <person name="Weingarten R.A."/>
            <person name="Less J."/>
            <person name="Dekker J.P."/>
            <person name="Frank K.M."/>
            <person name="Musser K.A."/>
            <person name="Mcquiston J.R."/>
            <person name="Henderson D.K."/>
            <person name="Lau A.F."/>
            <person name="Palmore T.N."/>
            <person name="Segre J.A."/>
        </authorList>
    </citation>
    <scope>NUCLEOTIDE SEQUENCE [LARGE SCALE GENOMIC DNA]</scope>
    <source>
        <strain evidence="5 7">SK-NIH.Env10_0317</strain>
    </source>
</reference>
<dbReference type="EMBL" id="CP018820">
    <property type="protein sequence ID" value="APR51094.1"/>
    <property type="molecule type" value="Genomic_DNA"/>
</dbReference>
<name>A0A1L6J5E8_9SPHN</name>
<dbReference type="InterPro" id="IPR018376">
    <property type="entry name" value="Enoyl-CoA_hyd/isom_CS"/>
</dbReference>
<comment type="similarity">
    <text evidence="1 3">Belongs to the enoyl-CoA hydratase/isomerase family.</text>
</comment>
<dbReference type="OrthoDB" id="9777711at2"/>
<dbReference type="InterPro" id="IPR014748">
    <property type="entry name" value="Enoyl-CoA_hydra_C"/>
</dbReference>
<dbReference type="Proteomes" id="UP000286681">
    <property type="component" value="Unassembled WGS sequence"/>
</dbReference>
<accession>A0A1L6J5E8</accession>
<dbReference type="GO" id="GO:0006635">
    <property type="term" value="P:fatty acid beta-oxidation"/>
    <property type="evidence" value="ECO:0007669"/>
    <property type="project" value="TreeGrafter"/>
</dbReference>
<sequence length="263" mass="28157">MNELQIDRHDGGIVIATINRPARMNAIDRNLIASFEALFDRLDADREARVLILTGAGRAFCAGADLKSDFVESAGPEESLASQLRLARLMERIANLRQPVIAAVNGAAAGGGFAFTLAADIRIAGRSAHFSIANARLGLSAGECGISWLLPRLIGLSRAFELMLTGRKFDAEEAERIGYVVRTVADDVLLDTALETARLIAANAPFGVAMTKDVVRRNLETASMQAAIALEARTQLLCGGSGDFREAVSAFLEKRPPDFTRSG</sequence>
<evidence type="ECO:0000313" key="4">
    <source>
        <dbReference type="EMBL" id="APR51094.1"/>
    </source>
</evidence>
<dbReference type="EMBL" id="QQWO01000015">
    <property type="protein sequence ID" value="RSV00729.1"/>
    <property type="molecule type" value="Genomic_DNA"/>
</dbReference>
<keyword evidence="6" id="KW-1185">Reference proteome</keyword>
<evidence type="ECO:0000256" key="3">
    <source>
        <dbReference type="RuleBase" id="RU003707"/>
    </source>
</evidence>
<evidence type="ECO:0000313" key="6">
    <source>
        <dbReference type="Proteomes" id="UP000185161"/>
    </source>
</evidence>
<dbReference type="Pfam" id="PF00378">
    <property type="entry name" value="ECH_1"/>
    <property type="match status" value="1"/>
</dbReference>
<protein>
    <submittedName>
        <fullName evidence="4">Uncharacterized protein</fullName>
    </submittedName>
</protein>
<dbReference type="PANTHER" id="PTHR11941">
    <property type="entry name" value="ENOYL-COA HYDRATASE-RELATED"/>
    <property type="match status" value="1"/>
</dbReference>
<evidence type="ECO:0000256" key="1">
    <source>
        <dbReference type="ARBA" id="ARBA00005254"/>
    </source>
</evidence>
<evidence type="ECO:0000313" key="5">
    <source>
        <dbReference type="EMBL" id="RSV00729.1"/>
    </source>
</evidence>
<dbReference type="PROSITE" id="PS00166">
    <property type="entry name" value="ENOYL_COA_HYDRATASE"/>
    <property type="match status" value="1"/>
</dbReference>
<evidence type="ECO:0000313" key="7">
    <source>
        <dbReference type="Proteomes" id="UP000286681"/>
    </source>
</evidence>
<dbReference type="GO" id="GO:0016829">
    <property type="term" value="F:lyase activity"/>
    <property type="evidence" value="ECO:0007669"/>
    <property type="project" value="UniProtKB-KW"/>
</dbReference>
<dbReference type="InterPro" id="IPR029045">
    <property type="entry name" value="ClpP/crotonase-like_dom_sf"/>
</dbReference>
<dbReference type="CDD" id="cd06558">
    <property type="entry name" value="crotonase-like"/>
    <property type="match status" value="1"/>
</dbReference>
<dbReference type="KEGG" id="skr:BRX40_00395"/>
<reference evidence="4" key="1">
    <citation type="submission" date="2016-12" db="EMBL/GenBank/DDBJ databases">
        <title>Whole genome sequencing of Sphingomonas koreensis.</title>
        <authorList>
            <person name="Conlan S."/>
            <person name="Thomas P.J."/>
            <person name="Mullikin J."/>
            <person name="Palmore T.N."/>
            <person name="Frank K.M."/>
            <person name="Segre J.A."/>
        </authorList>
    </citation>
    <scope>NUCLEOTIDE SEQUENCE</scope>
    <source>
        <strain evidence="4">ABOJV</strain>
    </source>
</reference>
<dbReference type="Gene3D" id="3.90.226.10">
    <property type="entry name" value="2-enoyl-CoA Hydratase, Chain A, domain 1"/>
    <property type="match status" value="1"/>
</dbReference>
<evidence type="ECO:0000256" key="2">
    <source>
        <dbReference type="ARBA" id="ARBA00023239"/>
    </source>
</evidence>
<dbReference type="SUPFAM" id="SSF52096">
    <property type="entry name" value="ClpP/crotonase"/>
    <property type="match status" value="1"/>
</dbReference>
<organism evidence="4 6">
    <name type="scientific">Sphingomonas koreensis</name>
    <dbReference type="NCBI Taxonomy" id="93064"/>
    <lineage>
        <taxon>Bacteria</taxon>
        <taxon>Pseudomonadati</taxon>
        <taxon>Pseudomonadota</taxon>
        <taxon>Alphaproteobacteria</taxon>
        <taxon>Sphingomonadales</taxon>
        <taxon>Sphingomonadaceae</taxon>
        <taxon>Sphingomonas</taxon>
    </lineage>
</organism>
<reference evidence="6" key="2">
    <citation type="submission" date="2016-12" db="EMBL/GenBank/DDBJ databases">
        <title>Whole genome sequencing of Sphingomonas sp. ABOJV.</title>
        <authorList>
            <person name="Conlan S."/>
            <person name="Thomas P.J."/>
            <person name="Mullikin J."/>
            <person name="Palmore T.N."/>
            <person name="Frank K.M."/>
            <person name="Segre J.A."/>
        </authorList>
    </citation>
    <scope>NUCLEOTIDE SEQUENCE [LARGE SCALE GENOMIC DNA]</scope>
    <source>
        <strain evidence="6">ABOJV</strain>
    </source>
</reference>